<dbReference type="Gene3D" id="3.90.10.10">
    <property type="entry name" value="Cytochrome C3"/>
    <property type="match status" value="1"/>
</dbReference>
<evidence type="ECO:0000256" key="1">
    <source>
        <dbReference type="SAM" id="SignalP"/>
    </source>
</evidence>
<dbReference type="CDD" id="cd08168">
    <property type="entry name" value="Cytochrom_C3"/>
    <property type="match status" value="1"/>
</dbReference>
<feature type="signal peptide" evidence="1">
    <location>
        <begin position="1"/>
        <end position="18"/>
    </location>
</feature>
<name>A0A1H7MNN6_STIAU</name>
<dbReference type="InterPro" id="IPR036280">
    <property type="entry name" value="Multihaem_cyt_sf"/>
</dbReference>
<feature type="chain" id="PRO_5010165700" evidence="1">
    <location>
        <begin position="19"/>
        <end position="643"/>
    </location>
</feature>
<gene>
    <name evidence="2" type="ORF">SAMN05444354_10454</name>
</gene>
<dbReference type="Proteomes" id="UP000182719">
    <property type="component" value="Unassembled WGS sequence"/>
</dbReference>
<keyword evidence="1" id="KW-0732">Signal</keyword>
<dbReference type="SUPFAM" id="SSF48695">
    <property type="entry name" value="Multiheme cytochromes"/>
    <property type="match status" value="1"/>
</dbReference>
<accession>A0A1H7MNN6</accession>
<evidence type="ECO:0000313" key="3">
    <source>
        <dbReference type="Proteomes" id="UP000182719"/>
    </source>
</evidence>
<organism evidence="2 3">
    <name type="scientific">Stigmatella aurantiaca</name>
    <dbReference type="NCBI Taxonomy" id="41"/>
    <lineage>
        <taxon>Bacteria</taxon>
        <taxon>Pseudomonadati</taxon>
        <taxon>Myxococcota</taxon>
        <taxon>Myxococcia</taxon>
        <taxon>Myxococcales</taxon>
        <taxon>Cystobacterineae</taxon>
        <taxon>Archangiaceae</taxon>
        <taxon>Stigmatella</taxon>
    </lineage>
</organism>
<protein>
    <submittedName>
        <fullName evidence="2">Uncharacterized protein</fullName>
    </submittedName>
</protein>
<evidence type="ECO:0000313" key="2">
    <source>
        <dbReference type="EMBL" id="SEL12813.1"/>
    </source>
</evidence>
<sequence length="643" mass="71081">MKRSSLLTGALCALLVPAAGCDLLSVSDNENASGRGAKVFDPYQAAASGAIRLSLQHFNGCAVMPDGQMGAKGDSPVPDSYPTLCPSLATPLNEPTATLVPPTGRLRIQGRTKYFLNQFTITDTVVDVESHKNAGDLAEPVRWIKTQSRFKNLNWSNLGQVADEWKFIPAVPGSTQDSWARQVLFDNADWRKVRGDGFKVEILNADGTVVGTPVSYERAEFVTDTSSAGHSRIMWRMERVLPPQFPGDTAVHPTPQLPGWPPSPPVFRTMVRLDFVGSTNPFKTFDVPDLRGPGAIRVTWSQLPDEPFYFPVDFVPPSEVEPGCTDDAGNPTTCGFGLDPRLKLSKPANGKFYMPGETMNLFVDIRDNEGNRLHNAQMLPSGFEAITGKSNGLLYTQIPFLDTLLEYDMVPAVQIAGPLHKMTPRSNPTEKSPFFGPDYFWALVDEPATVRLPTGQHFMQWPTRVTRTLPTTAEPGTYVALIKSNRYFMGERTSKLNPFFFQVGQEERTTYPNAVGNCQICHRGVLSLDNLRHGLSVDHVESCKVCHSFNNDLYNRPQDFVHKIHMSSPRYPSDKGDCTMCHLTRESALRPSITVCASCHPSAHDNQYFQVKFSNTGEPSRFGNCAQSCHMDTPPKGHILPAN</sequence>
<dbReference type="AlphaFoldDB" id="A0A1H7MNN6"/>
<reference evidence="3" key="1">
    <citation type="submission" date="2016-10" db="EMBL/GenBank/DDBJ databases">
        <authorList>
            <person name="Varghese N."/>
            <person name="Submissions S."/>
        </authorList>
    </citation>
    <scope>NUCLEOTIDE SEQUENCE [LARGE SCALE GENOMIC DNA]</scope>
    <source>
        <strain evidence="3">DSM 17044</strain>
    </source>
</reference>
<proteinExistence type="predicted"/>
<keyword evidence="3" id="KW-1185">Reference proteome</keyword>
<dbReference type="EMBL" id="FOAP01000004">
    <property type="protein sequence ID" value="SEL12813.1"/>
    <property type="molecule type" value="Genomic_DNA"/>
</dbReference>